<protein>
    <submittedName>
        <fullName evidence="1">Uncharacterized protein</fullName>
    </submittedName>
</protein>
<comment type="caution">
    <text evidence="1">The sequence shown here is derived from an EMBL/GenBank/DDBJ whole genome shotgun (WGS) entry which is preliminary data.</text>
</comment>
<feature type="non-terminal residue" evidence="1">
    <location>
        <position position="1"/>
    </location>
</feature>
<name>X0X0B2_9ZZZZ</name>
<organism evidence="1">
    <name type="scientific">marine sediment metagenome</name>
    <dbReference type="NCBI Taxonomy" id="412755"/>
    <lineage>
        <taxon>unclassified sequences</taxon>
        <taxon>metagenomes</taxon>
        <taxon>ecological metagenomes</taxon>
    </lineage>
</organism>
<accession>X0X0B2</accession>
<proteinExistence type="predicted"/>
<evidence type="ECO:0000313" key="1">
    <source>
        <dbReference type="EMBL" id="GAG36420.1"/>
    </source>
</evidence>
<reference evidence="1" key="1">
    <citation type="journal article" date="2014" name="Front. Microbiol.">
        <title>High frequency of phylogenetically diverse reductive dehalogenase-homologous genes in deep subseafloor sedimentary metagenomes.</title>
        <authorList>
            <person name="Kawai M."/>
            <person name="Futagami T."/>
            <person name="Toyoda A."/>
            <person name="Takaki Y."/>
            <person name="Nishi S."/>
            <person name="Hori S."/>
            <person name="Arai W."/>
            <person name="Tsubouchi T."/>
            <person name="Morono Y."/>
            <person name="Uchiyama I."/>
            <person name="Ito T."/>
            <person name="Fujiyama A."/>
            <person name="Inagaki F."/>
            <person name="Takami H."/>
        </authorList>
    </citation>
    <scope>NUCLEOTIDE SEQUENCE</scope>
    <source>
        <strain evidence="1">Expedition CK06-06</strain>
    </source>
</reference>
<sequence length="55" mass="6395">IILTWFAPLWLEIRHLKKENNRPKKKEPVCPKCKDTGAFISQSGWDLPCDCTLKP</sequence>
<dbReference type="EMBL" id="BARS01049759">
    <property type="protein sequence ID" value="GAG36420.1"/>
    <property type="molecule type" value="Genomic_DNA"/>
</dbReference>
<gene>
    <name evidence="1" type="ORF">S01H1_74378</name>
</gene>
<dbReference type="AlphaFoldDB" id="X0X0B2"/>